<comment type="caution">
    <text evidence="1">The sequence shown here is derived from an EMBL/GenBank/DDBJ whole genome shotgun (WGS) entry which is preliminary data.</text>
</comment>
<name>X6LFH7_RETFI</name>
<evidence type="ECO:0000313" key="2">
    <source>
        <dbReference type="Proteomes" id="UP000023152"/>
    </source>
</evidence>
<dbReference type="Proteomes" id="UP000023152">
    <property type="component" value="Unassembled WGS sequence"/>
</dbReference>
<feature type="non-terminal residue" evidence="1">
    <location>
        <position position="1"/>
    </location>
</feature>
<keyword evidence="2" id="KW-1185">Reference proteome</keyword>
<organism evidence="1 2">
    <name type="scientific">Reticulomyxa filosa</name>
    <dbReference type="NCBI Taxonomy" id="46433"/>
    <lineage>
        <taxon>Eukaryota</taxon>
        <taxon>Sar</taxon>
        <taxon>Rhizaria</taxon>
        <taxon>Retaria</taxon>
        <taxon>Foraminifera</taxon>
        <taxon>Monothalamids</taxon>
        <taxon>Reticulomyxidae</taxon>
        <taxon>Reticulomyxa</taxon>
    </lineage>
</organism>
<evidence type="ECO:0000313" key="1">
    <source>
        <dbReference type="EMBL" id="ETO00126.1"/>
    </source>
</evidence>
<proteinExistence type="predicted"/>
<dbReference type="EMBL" id="ASPP01041898">
    <property type="protein sequence ID" value="ETO00126.1"/>
    <property type="molecule type" value="Genomic_DNA"/>
</dbReference>
<gene>
    <name evidence="1" type="ORF">RFI_37332</name>
</gene>
<reference evidence="1 2" key="1">
    <citation type="journal article" date="2013" name="Curr. Biol.">
        <title>The Genome of the Foraminiferan Reticulomyxa filosa.</title>
        <authorList>
            <person name="Glockner G."/>
            <person name="Hulsmann N."/>
            <person name="Schleicher M."/>
            <person name="Noegel A.A."/>
            <person name="Eichinger L."/>
            <person name="Gallinger C."/>
            <person name="Pawlowski J."/>
            <person name="Sierra R."/>
            <person name="Euteneuer U."/>
            <person name="Pillet L."/>
            <person name="Moustafa A."/>
            <person name="Platzer M."/>
            <person name="Groth M."/>
            <person name="Szafranski K."/>
            <person name="Schliwa M."/>
        </authorList>
    </citation>
    <scope>NUCLEOTIDE SEQUENCE [LARGE SCALE GENOMIC DNA]</scope>
</reference>
<accession>X6LFH7</accession>
<protein>
    <submittedName>
        <fullName evidence="1">Uncharacterized protein</fullName>
    </submittedName>
</protein>
<sequence length="176" mass="20538">NGFFFKKHKHSVCASIEVDVDVIVMISAPQSKVCKWFVHPGAQITFDEYLMIDCSSTTIARTPNLDINTYTMAAIMSFKRIALQQDKLQVKIYSKFNMSIIIVNTQNFSASTNLYSTNHKPIIEQNFQVMFDISMLYRTMLRKKEMDDMDDKDHSDDFYTLPTRIYRYIDHVPAKH</sequence>
<dbReference type="AlphaFoldDB" id="X6LFH7"/>